<gene>
    <name evidence="4" type="ORF">L1049_005572</name>
</gene>
<dbReference type="InterPro" id="IPR032466">
    <property type="entry name" value="Metal_Hydrolase"/>
</dbReference>
<evidence type="ECO:0000259" key="3">
    <source>
        <dbReference type="PROSITE" id="PS51368"/>
    </source>
</evidence>
<dbReference type="GO" id="GO:0009039">
    <property type="term" value="F:urease activity"/>
    <property type="evidence" value="ECO:0007669"/>
    <property type="project" value="InterPro"/>
</dbReference>
<name>A0AAP0WRR4_LIQFO</name>
<dbReference type="PANTHER" id="PTHR33569">
    <property type="entry name" value="UREASE"/>
    <property type="match status" value="1"/>
</dbReference>
<dbReference type="EMBL" id="JBBPBK010000010">
    <property type="protein sequence ID" value="KAK9276041.1"/>
    <property type="molecule type" value="Genomic_DNA"/>
</dbReference>
<dbReference type="SUPFAM" id="SSF51556">
    <property type="entry name" value="Metallo-dependent hydrolases"/>
    <property type="match status" value="1"/>
</dbReference>
<dbReference type="PROSITE" id="PS51368">
    <property type="entry name" value="UREASE_3"/>
    <property type="match status" value="1"/>
</dbReference>
<evidence type="ECO:0000256" key="1">
    <source>
        <dbReference type="ARBA" id="ARBA00022801"/>
    </source>
</evidence>
<protein>
    <recommendedName>
        <fullName evidence="3">Urease domain-containing protein</fullName>
    </recommendedName>
</protein>
<keyword evidence="5" id="KW-1185">Reference proteome</keyword>
<organism evidence="4 5">
    <name type="scientific">Liquidambar formosana</name>
    <name type="common">Formosan gum</name>
    <dbReference type="NCBI Taxonomy" id="63359"/>
    <lineage>
        <taxon>Eukaryota</taxon>
        <taxon>Viridiplantae</taxon>
        <taxon>Streptophyta</taxon>
        <taxon>Embryophyta</taxon>
        <taxon>Tracheophyta</taxon>
        <taxon>Spermatophyta</taxon>
        <taxon>Magnoliopsida</taxon>
        <taxon>eudicotyledons</taxon>
        <taxon>Gunneridae</taxon>
        <taxon>Pentapetalae</taxon>
        <taxon>Saxifragales</taxon>
        <taxon>Altingiaceae</taxon>
        <taxon>Liquidambar</taxon>
    </lineage>
</organism>
<accession>A0AAP0WRR4</accession>
<keyword evidence="1" id="KW-0378">Hydrolase</keyword>
<feature type="domain" description="Urease" evidence="3">
    <location>
        <begin position="10"/>
        <end position="76"/>
    </location>
</feature>
<sequence>MVIKGGTIAWANMGDPNASIPTPEPEALDCGVKALYGLNKRVEAVGNVRSLTKLDMKNNDALPKITVDPETYTVTA</sequence>
<reference evidence="4 5" key="1">
    <citation type="journal article" date="2024" name="Plant J.">
        <title>Genome sequences and population genomics reveal climatic adaptation and genomic divergence between two closely related sweetgum species.</title>
        <authorList>
            <person name="Xu W.Q."/>
            <person name="Ren C.Q."/>
            <person name="Zhang X.Y."/>
            <person name="Comes H.P."/>
            <person name="Liu X.H."/>
            <person name="Li Y.G."/>
            <person name="Kettle C.J."/>
            <person name="Jalonen R."/>
            <person name="Gaisberger H."/>
            <person name="Ma Y.Z."/>
            <person name="Qiu Y.X."/>
        </authorList>
    </citation>
    <scope>NUCLEOTIDE SEQUENCE [LARGE SCALE GENOMIC DNA]</scope>
    <source>
        <strain evidence="4">Hangzhou</strain>
    </source>
</reference>
<evidence type="ECO:0000256" key="2">
    <source>
        <dbReference type="PROSITE-ProRule" id="PRU00700"/>
    </source>
</evidence>
<comment type="caution">
    <text evidence="4">The sequence shown here is derived from an EMBL/GenBank/DDBJ whole genome shotgun (WGS) entry which is preliminary data.</text>
</comment>
<dbReference type="InterPro" id="IPR050069">
    <property type="entry name" value="Urease_subunit"/>
</dbReference>
<evidence type="ECO:0000313" key="5">
    <source>
        <dbReference type="Proteomes" id="UP001415857"/>
    </source>
</evidence>
<dbReference type="Proteomes" id="UP001415857">
    <property type="component" value="Unassembled WGS sequence"/>
</dbReference>
<dbReference type="AlphaFoldDB" id="A0AAP0WRR4"/>
<dbReference type="Gene3D" id="3.20.20.140">
    <property type="entry name" value="Metal-dependent hydrolases"/>
    <property type="match status" value="1"/>
</dbReference>
<evidence type="ECO:0000313" key="4">
    <source>
        <dbReference type="EMBL" id="KAK9276041.1"/>
    </source>
</evidence>
<dbReference type="InterPro" id="IPR011059">
    <property type="entry name" value="Metal-dep_hydrolase_composite"/>
</dbReference>
<dbReference type="PANTHER" id="PTHR33569:SF1">
    <property type="entry name" value="UREASE"/>
    <property type="match status" value="1"/>
</dbReference>
<dbReference type="GO" id="GO:0016151">
    <property type="term" value="F:nickel cation binding"/>
    <property type="evidence" value="ECO:0007669"/>
    <property type="project" value="InterPro"/>
</dbReference>
<dbReference type="InterPro" id="IPR017951">
    <property type="entry name" value="Urease_asu_c"/>
</dbReference>
<dbReference type="Gene3D" id="2.30.40.10">
    <property type="entry name" value="Urease, subunit C, domain 1"/>
    <property type="match status" value="1"/>
</dbReference>
<comment type="caution">
    <text evidence="2">Lacks conserved residue(s) required for the propagation of feature annotation.</text>
</comment>
<proteinExistence type="predicted"/>